<comment type="caution">
    <text evidence="1">The sequence shown here is derived from an EMBL/GenBank/DDBJ whole genome shotgun (WGS) entry which is preliminary data.</text>
</comment>
<protein>
    <submittedName>
        <fullName evidence="1">Uncharacterized protein</fullName>
    </submittedName>
</protein>
<reference evidence="2" key="1">
    <citation type="journal article" date="2019" name="Int. J. Syst. Evol. Microbiol.">
        <title>The Global Catalogue of Microorganisms (GCM) 10K type strain sequencing project: providing services to taxonomists for standard genome sequencing and annotation.</title>
        <authorList>
            <consortium name="The Broad Institute Genomics Platform"/>
            <consortium name="The Broad Institute Genome Sequencing Center for Infectious Disease"/>
            <person name="Wu L."/>
            <person name="Ma J."/>
        </authorList>
    </citation>
    <scope>NUCLEOTIDE SEQUENCE [LARGE SCALE GENOMIC DNA]</scope>
    <source>
        <strain evidence="2">JCM 17326</strain>
    </source>
</reference>
<keyword evidence="2" id="KW-1185">Reference proteome</keyword>
<dbReference type="Proteomes" id="UP001500630">
    <property type="component" value="Unassembled WGS sequence"/>
</dbReference>
<name>A0ABP6XRW7_9ACTN</name>
<gene>
    <name evidence="1" type="ORF">GCM10022419_059090</name>
</gene>
<sequence>MAVTGPWRQRAAVARRAHGPRPIVLRHFAFFPSVAIDATSNPRAVKTLRQAFPTEKYAELAESHFGNIDASSVVKVLDDLYRREDRVRVGPVESLPVLRHGFL</sequence>
<dbReference type="EMBL" id="BAABDQ010000013">
    <property type="protein sequence ID" value="GAA3570437.1"/>
    <property type="molecule type" value="Genomic_DNA"/>
</dbReference>
<evidence type="ECO:0000313" key="1">
    <source>
        <dbReference type="EMBL" id="GAA3570437.1"/>
    </source>
</evidence>
<accession>A0ABP6XRW7</accession>
<organism evidence="1 2">
    <name type="scientific">Nonomuraea rosea</name>
    <dbReference type="NCBI Taxonomy" id="638574"/>
    <lineage>
        <taxon>Bacteria</taxon>
        <taxon>Bacillati</taxon>
        <taxon>Actinomycetota</taxon>
        <taxon>Actinomycetes</taxon>
        <taxon>Streptosporangiales</taxon>
        <taxon>Streptosporangiaceae</taxon>
        <taxon>Nonomuraea</taxon>
    </lineage>
</organism>
<proteinExistence type="predicted"/>
<evidence type="ECO:0000313" key="2">
    <source>
        <dbReference type="Proteomes" id="UP001500630"/>
    </source>
</evidence>